<proteinExistence type="predicted"/>
<evidence type="ECO:0000313" key="3">
    <source>
        <dbReference type="Proteomes" id="UP001201262"/>
    </source>
</evidence>
<protein>
    <recommendedName>
        <fullName evidence="1">F-box domain-containing protein</fullName>
    </recommendedName>
</protein>
<dbReference type="AlphaFoldDB" id="A0AAD4KFU2"/>
<evidence type="ECO:0000259" key="1">
    <source>
        <dbReference type="PROSITE" id="PS50181"/>
    </source>
</evidence>
<dbReference type="SUPFAM" id="SSF82171">
    <property type="entry name" value="DPP6 N-terminal domain-like"/>
    <property type="match status" value="1"/>
</dbReference>
<sequence>MAQHEISQIANAFTSLPPQARQTALDQLLDALHTNEWRELNRRATHALQRDIVGCLPLEIVVEIAQYLEPRDILRFQRVSKRWRTVLSSNNIYIPILRFYGVPTPDLPTTELVHTICERRYRLEKGSPYDEALYPWLDGPDYLPTPSPEVVSYCSGKLAWVSRDERQVFVRDLQSGTVKAFFSESRGTIVLVHLSETFLYAVSSGFLNVWDLTTGHTKSARMPSSKVVEINTHGDRAVIILHTHPIQHMLLSWHFESGSLGSTLIEGEPMLFCWDKSATTIDVVILEVLEVNNVRPACWFAKKRFSVADDTITLLEYKPLASPINNYISPPWIHVLGVTSYRHKNYSCRYGTTVCQIIPSTPSTLRFRLPHEIYISYCAQSDRLTVLELDNDYSSAIGKSGHLKYPGSSNQARLLSPDGIIYLIFEDSGELWIKNILTAKSNLAEFSPRAHDYIMTRNTLAFGDHQLFGMISVRGIAVWSFDPELRLYKNISANPPNNVQ</sequence>
<gene>
    <name evidence="2" type="ORF">BGW36DRAFT_389670</name>
</gene>
<dbReference type="InterPro" id="IPR001810">
    <property type="entry name" value="F-box_dom"/>
</dbReference>
<dbReference type="CDD" id="cd09917">
    <property type="entry name" value="F-box_SF"/>
    <property type="match status" value="1"/>
</dbReference>
<organism evidence="2 3">
    <name type="scientific">Talaromyces proteolyticus</name>
    <dbReference type="NCBI Taxonomy" id="1131652"/>
    <lineage>
        <taxon>Eukaryota</taxon>
        <taxon>Fungi</taxon>
        <taxon>Dikarya</taxon>
        <taxon>Ascomycota</taxon>
        <taxon>Pezizomycotina</taxon>
        <taxon>Eurotiomycetes</taxon>
        <taxon>Eurotiomycetidae</taxon>
        <taxon>Eurotiales</taxon>
        <taxon>Trichocomaceae</taxon>
        <taxon>Talaromyces</taxon>
        <taxon>Talaromyces sect. Bacilispori</taxon>
    </lineage>
</organism>
<evidence type="ECO:0000313" key="2">
    <source>
        <dbReference type="EMBL" id="KAH8690957.1"/>
    </source>
</evidence>
<dbReference type="Gene3D" id="1.20.1280.50">
    <property type="match status" value="1"/>
</dbReference>
<name>A0AAD4KFU2_9EURO</name>
<dbReference type="GeneID" id="70247666"/>
<dbReference type="RefSeq" id="XP_046067153.1">
    <property type="nucleotide sequence ID" value="XM_046217379.1"/>
</dbReference>
<dbReference type="Proteomes" id="UP001201262">
    <property type="component" value="Unassembled WGS sequence"/>
</dbReference>
<keyword evidence="3" id="KW-1185">Reference proteome</keyword>
<comment type="caution">
    <text evidence="2">The sequence shown here is derived from an EMBL/GenBank/DDBJ whole genome shotgun (WGS) entry which is preliminary data.</text>
</comment>
<dbReference type="SMART" id="SM00256">
    <property type="entry name" value="FBOX"/>
    <property type="match status" value="1"/>
</dbReference>
<dbReference type="PROSITE" id="PS50181">
    <property type="entry name" value="FBOX"/>
    <property type="match status" value="1"/>
</dbReference>
<feature type="domain" description="F-box" evidence="1">
    <location>
        <begin position="50"/>
        <end position="96"/>
    </location>
</feature>
<dbReference type="InterPro" id="IPR036047">
    <property type="entry name" value="F-box-like_dom_sf"/>
</dbReference>
<dbReference type="Pfam" id="PF12937">
    <property type="entry name" value="F-box-like"/>
    <property type="match status" value="1"/>
</dbReference>
<dbReference type="EMBL" id="JAJTJA010000013">
    <property type="protein sequence ID" value="KAH8690957.1"/>
    <property type="molecule type" value="Genomic_DNA"/>
</dbReference>
<reference evidence="2" key="1">
    <citation type="submission" date="2021-12" db="EMBL/GenBank/DDBJ databases">
        <title>Convergent genome expansion in fungi linked to evolution of root-endophyte symbiosis.</title>
        <authorList>
            <consortium name="DOE Joint Genome Institute"/>
            <person name="Ke Y.-H."/>
            <person name="Bonito G."/>
            <person name="Liao H.-L."/>
            <person name="Looney B."/>
            <person name="Rojas-Flechas A."/>
            <person name="Nash J."/>
            <person name="Hameed K."/>
            <person name="Schadt C."/>
            <person name="Martin F."/>
            <person name="Crous P.W."/>
            <person name="Miettinen O."/>
            <person name="Magnuson J.K."/>
            <person name="Labbe J."/>
            <person name="Jacobson D."/>
            <person name="Doktycz M.J."/>
            <person name="Veneault-Fourrey C."/>
            <person name="Kuo A."/>
            <person name="Mondo S."/>
            <person name="Calhoun S."/>
            <person name="Riley R."/>
            <person name="Ohm R."/>
            <person name="LaButti K."/>
            <person name="Andreopoulos B."/>
            <person name="Pangilinan J."/>
            <person name="Nolan M."/>
            <person name="Tritt A."/>
            <person name="Clum A."/>
            <person name="Lipzen A."/>
            <person name="Daum C."/>
            <person name="Barry K."/>
            <person name="Grigoriev I.V."/>
            <person name="Vilgalys R."/>
        </authorList>
    </citation>
    <scope>NUCLEOTIDE SEQUENCE</scope>
    <source>
        <strain evidence="2">PMI_201</strain>
    </source>
</reference>
<accession>A0AAD4KFU2</accession>
<dbReference type="SUPFAM" id="SSF81383">
    <property type="entry name" value="F-box domain"/>
    <property type="match status" value="1"/>
</dbReference>